<evidence type="ECO:0000313" key="3">
    <source>
        <dbReference type="Proteomes" id="UP000318709"/>
    </source>
</evidence>
<keyword evidence="3" id="KW-1185">Reference proteome</keyword>
<dbReference type="KEGG" id="swf:E3E12_02165"/>
<accession>A0A4Y6U9G8</accession>
<dbReference type="RefSeq" id="WP_141442860.1">
    <property type="nucleotide sequence ID" value="NZ_CP038231.1"/>
</dbReference>
<organism evidence="2 3">
    <name type="scientific">Formicincola oecophyllae</name>
    <dbReference type="NCBI Taxonomy" id="2558361"/>
    <lineage>
        <taxon>Bacteria</taxon>
        <taxon>Pseudomonadati</taxon>
        <taxon>Pseudomonadota</taxon>
        <taxon>Alphaproteobacteria</taxon>
        <taxon>Acetobacterales</taxon>
        <taxon>Acetobacteraceae</taxon>
        <taxon>Formicincola</taxon>
    </lineage>
</organism>
<reference evidence="2 3" key="1">
    <citation type="submission" date="2019-03" db="EMBL/GenBank/DDBJ databases">
        <title>The complete genome sequence of Swingsia_sp. F3b2 LMG30590(T).</title>
        <authorList>
            <person name="Chua K.-O."/>
            <person name="Chan K.-G."/>
            <person name="See-Too W.-S."/>
        </authorList>
    </citation>
    <scope>NUCLEOTIDE SEQUENCE [LARGE SCALE GENOMIC DNA]</scope>
    <source>
        <strain evidence="2 3">F3b2</strain>
    </source>
</reference>
<dbReference type="Proteomes" id="UP000318709">
    <property type="component" value="Chromosome"/>
</dbReference>
<sequence>MPGVQDKTPAPSKATNPHQPGLLGEVQGALPPDGEAVYARKPLILHGHGDAVMAALRARCQHVTYNQGAWRYVADTLTPKAADLSPAMVYEGHSPLTGTKSSLLLETSPDGTRLHYSGLCQTAPLLLWLTDGSHLDLNPIRCRPGAGLVAGKGLALHEVPLVVQTERTCMVLGTVDRANWQVFKPYWQVLAQRAQARHGTVTAQAALPSSNPGEMGQALQRLDEGRRNSSVDMAKAAQHTMDEAETAQAALEKRLAHP</sequence>
<evidence type="ECO:0000256" key="1">
    <source>
        <dbReference type="SAM" id="MobiDB-lite"/>
    </source>
</evidence>
<protein>
    <submittedName>
        <fullName evidence="2">Uncharacterized protein</fullName>
    </submittedName>
</protein>
<feature type="region of interest" description="Disordered" evidence="1">
    <location>
        <begin position="1"/>
        <end position="29"/>
    </location>
</feature>
<gene>
    <name evidence="2" type="ORF">E3E12_02165</name>
</gene>
<name>A0A4Y6U9G8_9PROT</name>
<dbReference type="AlphaFoldDB" id="A0A4Y6U9G8"/>
<dbReference type="EMBL" id="CP038231">
    <property type="protein sequence ID" value="QDH13198.1"/>
    <property type="molecule type" value="Genomic_DNA"/>
</dbReference>
<proteinExistence type="predicted"/>
<feature type="region of interest" description="Disordered" evidence="1">
    <location>
        <begin position="223"/>
        <end position="247"/>
    </location>
</feature>
<evidence type="ECO:0000313" key="2">
    <source>
        <dbReference type="EMBL" id="QDH13198.1"/>
    </source>
</evidence>